<keyword evidence="2" id="KW-1185">Reference proteome</keyword>
<reference evidence="2" key="1">
    <citation type="submission" date="2013-01" db="EMBL/GenBank/DDBJ databases">
        <title>Draft Genome Sequence of a Mulberry Tree, Morus notabilis C.K. Schneid.</title>
        <authorList>
            <person name="He N."/>
            <person name="Zhao S."/>
        </authorList>
    </citation>
    <scope>NUCLEOTIDE SEQUENCE</scope>
</reference>
<dbReference type="Proteomes" id="UP000030645">
    <property type="component" value="Unassembled WGS sequence"/>
</dbReference>
<proteinExistence type="predicted"/>
<name>W9RTM5_9ROSA</name>
<evidence type="ECO:0000313" key="2">
    <source>
        <dbReference type="Proteomes" id="UP000030645"/>
    </source>
</evidence>
<gene>
    <name evidence="1" type="ORF">L484_019805</name>
</gene>
<sequence>MAGSRGLRGRERNSVVVVGERGTEDGFVMWKAAMGWVLDSEAATGMAMVRAAKEEIWFAILGPRRKGCGGGLCNKWTPNRCYNRPCLQRRLLL</sequence>
<evidence type="ECO:0000313" key="1">
    <source>
        <dbReference type="EMBL" id="EXC09708.1"/>
    </source>
</evidence>
<protein>
    <submittedName>
        <fullName evidence="1">Uncharacterized protein</fullName>
    </submittedName>
</protein>
<accession>W9RTM5</accession>
<dbReference type="EMBL" id="KE345620">
    <property type="protein sequence ID" value="EXC09708.1"/>
    <property type="molecule type" value="Genomic_DNA"/>
</dbReference>
<organism evidence="1 2">
    <name type="scientific">Morus notabilis</name>
    <dbReference type="NCBI Taxonomy" id="981085"/>
    <lineage>
        <taxon>Eukaryota</taxon>
        <taxon>Viridiplantae</taxon>
        <taxon>Streptophyta</taxon>
        <taxon>Embryophyta</taxon>
        <taxon>Tracheophyta</taxon>
        <taxon>Spermatophyta</taxon>
        <taxon>Magnoliopsida</taxon>
        <taxon>eudicotyledons</taxon>
        <taxon>Gunneridae</taxon>
        <taxon>Pentapetalae</taxon>
        <taxon>rosids</taxon>
        <taxon>fabids</taxon>
        <taxon>Rosales</taxon>
        <taxon>Moraceae</taxon>
        <taxon>Moreae</taxon>
        <taxon>Morus</taxon>
    </lineage>
</organism>
<dbReference type="AlphaFoldDB" id="W9RTM5"/>